<proteinExistence type="predicted"/>
<dbReference type="PANTHER" id="PTHR36072:SF2">
    <property type="entry name" value="OS01G0531000 PROTEIN"/>
    <property type="match status" value="1"/>
</dbReference>
<sequence>MGKRGAKKLPSSQGGPNIKSVLRHEHLKNLALWSSTGDTPIPSLASLFGRSFAADAEATGIAINPDLVSCQRCETILQPGFNCNVRIEKASTKKKQNRFKKYNNNISLPQNNVVYNCNFCSHRNLKRGTSKGQMKEIYPSKPKASRKIKKEMMKMAEETQNSMCLSPERSKKDQVEESCVVDTPKPMMLTLQRDKRIRKSKCKKPIESESGAEKTVGGSSKRKRKSWTSIKEMAEANKSFRGVNYNIPFHL</sequence>
<dbReference type="InterPro" id="IPR007175">
    <property type="entry name" value="Rpr2/Snm1/Rpp21"/>
</dbReference>
<reference evidence="2 3" key="1">
    <citation type="submission" date="2024-04" db="EMBL/GenBank/DDBJ databases">
        <title>Genome assembly C_amara_ONT_v2.</title>
        <authorList>
            <person name="Yant L."/>
            <person name="Moore C."/>
            <person name="Slenker M."/>
        </authorList>
    </citation>
    <scope>NUCLEOTIDE SEQUENCE [LARGE SCALE GENOMIC DNA]</scope>
    <source>
        <tissue evidence="2">Leaf</tissue>
    </source>
</reference>
<comment type="caution">
    <text evidence="2">The sequence shown here is derived from an EMBL/GenBank/DDBJ whole genome shotgun (WGS) entry which is preliminary data.</text>
</comment>
<dbReference type="EMBL" id="JBANAX010000800">
    <property type="protein sequence ID" value="KAL1193023.1"/>
    <property type="molecule type" value="Genomic_DNA"/>
</dbReference>
<evidence type="ECO:0000256" key="1">
    <source>
        <dbReference type="SAM" id="MobiDB-lite"/>
    </source>
</evidence>
<gene>
    <name evidence="2" type="ORF">V5N11_026073</name>
</gene>
<evidence type="ECO:0000313" key="3">
    <source>
        <dbReference type="Proteomes" id="UP001558713"/>
    </source>
</evidence>
<dbReference type="Proteomes" id="UP001558713">
    <property type="component" value="Unassembled WGS sequence"/>
</dbReference>
<dbReference type="Gene3D" id="6.20.50.20">
    <property type="match status" value="1"/>
</dbReference>
<organism evidence="2 3">
    <name type="scientific">Cardamine amara subsp. amara</name>
    <dbReference type="NCBI Taxonomy" id="228776"/>
    <lineage>
        <taxon>Eukaryota</taxon>
        <taxon>Viridiplantae</taxon>
        <taxon>Streptophyta</taxon>
        <taxon>Embryophyta</taxon>
        <taxon>Tracheophyta</taxon>
        <taxon>Spermatophyta</taxon>
        <taxon>Magnoliopsida</taxon>
        <taxon>eudicotyledons</taxon>
        <taxon>Gunneridae</taxon>
        <taxon>Pentapetalae</taxon>
        <taxon>rosids</taxon>
        <taxon>malvids</taxon>
        <taxon>Brassicales</taxon>
        <taxon>Brassicaceae</taxon>
        <taxon>Cardamineae</taxon>
        <taxon>Cardamine</taxon>
    </lineage>
</organism>
<dbReference type="Pfam" id="PF04032">
    <property type="entry name" value="Rpr2"/>
    <property type="match status" value="1"/>
</dbReference>
<evidence type="ECO:0000313" key="2">
    <source>
        <dbReference type="EMBL" id="KAL1193023.1"/>
    </source>
</evidence>
<feature type="region of interest" description="Disordered" evidence="1">
    <location>
        <begin position="197"/>
        <end position="227"/>
    </location>
</feature>
<accession>A0ABD0ZEC6</accession>
<dbReference type="AlphaFoldDB" id="A0ABD0ZEC6"/>
<dbReference type="PANTHER" id="PTHR36072">
    <property type="entry name" value="OS01G0541600 PROTEIN"/>
    <property type="match status" value="1"/>
</dbReference>
<keyword evidence="3" id="KW-1185">Reference proteome</keyword>
<protein>
    <submittedName>
        <fullName evidence="2">Uncharacterized protein</fullName>
    </submittedName>
</protein>
<name>A0ABD0ZEC6_CARAN</name>